<name>A0A653BCT7_ECTOL</name>
<dbReference type="AlphaFoldDB" id="A0A653BCT7"/>
<sequence>MLQLMLPMERRVQLRACLVRRVDRRHYAYSVETLHAEDEQTLRQYLFEKHSEHRQQPEAIV</sequence>
<reference evidence="1" key="1">
    <citation type="submission" date="2018-11" db="EMBL/GenBank/DDBJ databases">
        <authorList>
            <consortium name="Genoscope - CEA"/>
            <person name="William W."/>
        </authorList>
    </citation>
    <scope>NUCLEOTIDE SEQUENCE [LARGE SCALE GENOMIC DNA]</scope>
    <source>
        <strain evidence="1">T9AD</strain>
    </source>
</reference>
<evidence type="ECO:0000313" key="1">
    <source>
        <dbReference type="EMBL" id="VDN66486.1"/>
    </source>
</evidence>
<dbReference type="EMBL" id="LR130779">
    <property type="protein sequence ID" value="VDN66486.1"/>
    <property type="molecule type" value="Genomic_DNA"/>
</dbReference>
<evidence type="ECO:0008006" key="2">
    <source>
        <dbReference type="Google" id="ProtNLM"/>
    </source>
</evidence>
<gene>
    <name evidence="1" type="ORF">POT9AD_5511</name>
</gene>
<organism evidence="1">
    <name type="scientific">Ectopseudomonas oleovorans</name>
    <name type="common">Pseudomonas oleovorans</name>
    <dbReference type="NCBI Taxonomy" id="301"/>
    <lineage>
        <taxon>Bacteria</taxon>
        <taxon>Pseudomonadati</taxon>
        <taxon>Pseudomonadota</taxon>
        <taxon>Gammaproteobacteria</taxon>
        <taxon>Pseudomonadales</taxon>
        <taxon>Pseudomonadaceae</taxon>
        <taxon>Ectopseudomonas</taxon>
    </lineage>
</organism>
<proteinExistence type="predicted"/>
<accession>A0A653BCT7</accession>
<protein>
    <recommendedName>
        <fullName evidence="2">PilZ domain-containing protein</fullName>
    </recommendedName>
</protein>